<comment type="caution">
    <text evidence="4">The sequence shown here is derived from an EMBL/GenBank/DDBJ whole genome shotgun (WGS) entry which is preliminary data.</text>
</comment>
<sequence length="1846" mass="197388">MEARKSRCWAMLAPMLLALMMLMSRSAAAIQEDVTIEVDAAGSGLLVQDSHLAKTATDLVATRRSAQDLTQVVSAIKAVITSVPSVLSKSSGLPSSFSADFGLFMNAAGTDGKFFIVAATASGPWKSDIITAISGVVPWLDIMDNAPAADEPGWLFRATIAVTSTSMGMRLATTAPLTIAGAISDKLGISGLGIDPQEESGNALTSASVEIVVARGTGKIQKFAFAMGGGSFSIAGLAAKLGLSVSGAATGITLSNPSLTIEVPDDATEPTNVEIALTVSGIPFLPGSTFDGVLVVQGSTFISIEITGDVPLFDGTCTASAFSLAVGSAARTLSASLTISCPDAYIGPDATASLTYDNGAISVVADSVFSYLDGALTINRITFSSGRNATYIAASASGGIANYVATVAFNVSRTPVNGKRPLSLSLSLPEANVGTLVRAIGPSADDLLPDFVKNAVLPSLSLSTWDKVTGTGNRTNLTSLYRVTVGPHSTTGIYADFILDKQGILVANLTMTKSLDLGAAVTTALPGVTLPFDVTGIIIITQPFISVVGARAPSRGVVPAGTKLGTVMGFGLQVPALLGDSTVYANMMLMDANKTRVGTFEIGWIGDFTPVQYVTLRGALLRIQPGKGVIAIANGTLVSVDVAVVLQISPNKQFNLTAEARNVQVAQVLKTLFPTTPDLIVKILDPVRFSYISIGYDSVKKFTCEASPDLTGVPGLRELIQFLGFKQEDIKIRPKLNELAIEIAIIKTWQLNLGSPFVGTSLLQFALALSQSGANTQFAASADFSAQLRLSFLEPEVIWFSLGASVAYDSLAPPPSVSFSIRAAVAATANPFYIKGFSWIKIAYLGGEIGLTPMTVFPFVSLYRINFNAKGIVLSTNVEVAVLWDQPKADFGILFAISNFDLQGMLNEMGIRASLGPFNIQIRSASFSFARQTIALPSGSVIPQGLKLNANMTFLSIFVNFGVAIDTTGFELQLEIRDFLKSPIFDAIFTGAQAVLDALKINIKLREQIRVDLIRVGLVLKTTRIAFRFGVKAYIFGLNIDFDINLDTAAAPWDVVVKTLQDKFIEPITAACTKDTYVRGSGFVDRCPAGRERQGDFCYNNCPTDWQYGASGKVNICYQNCPPGYRDDGLGGTGLTCSQVACNADQIWDGALLCWNGCAGGYSYKATRCYRNCPSGWGDDAVGLSCVRNSCDGGDEDNGAGMCYPQCRAGYSSNRLTMCIQSNCPDGYRNDPLSCWRDVHIYGKGCCCIYFFGWRCCGCGGGYSDDGCTCRRNADLIWKSTYDRGVGYPKYRTYIKDSYLNSAVSAVRSFSKRTQWRDTYPMVCAPDKDYDGAAICYDKCRTGYTGAAFVCWQNCPAGKGLIDCGSYCAPAAAGSCANFIGATYQNCKNKYPVRRMVLDMMLSGNYTYEQMVAVAEGDTSIYKGSAWDPKSVEIIHYTSHTGRDAASHAGLLHPETTRIPKTTTKVNVEDAVVVENEEEEWEEVEVDHPHYDGTTTADSWQHVRIMNERLNDIDTMFNDGSSEGDSGVRVVRMLQSGASPPPPGAGCKKTDTTPECWCVGKAYGIYPDPAGKKNRYVICAGDTGIVQTCPGTNVYNPTVKLCTSAADAAAPSPPPGGVNQKPPVPPKDCTGRDDGIYFQDSRDNSTAYKCEGGQLILDFCPDDYVLDETTGECKIPDYKPPGQLAPCQDPDCFCADKKKGNYTDVLRGNIKRYISCRGNKGRWRRCGKDSVFDSRTLQCGFMAPNATMPIKDCKDVDCFCVGRADGVYVNPWSNQTGINCGFQMPAIIPCSDGYDFVITKQPYCQPKDAENPLNLPPLPPSSNDNVTAPSAAPSTGGHRRNLRRGG</sequence>
<dbReference type="Proteomes" id="UP000650467">
    <property type="component" value="Unassembled WGS sequence"/>
</dbReference>
<feature type="domain" description="Chitin-binding type-2" evidence="3">
    <location>
        <begin position="1626"/>
        <end position="1689"/>
    </location>
</feature>
<dbReference type="PANTHER" id="PTHR34859">
    <property type="entry name" value="UNNAMED PRODUCT"/>
    <property type="match status" value="1"/>
</dbReference>
<protein>
    <recommendedName>
        <fullName evidence="3">Chitin-binding type-2 domain-containing protein</fullName>
    </recommendedName>
</protein>
<dbReference type="OrthoDB" id="528174at2759"/>
<dbReference type="SMART" id="SM00494">
    <property type="entry name" value="ChtBD2"/>
    <property type="match status" value="3"/>
</dbReference>
<dbReference type="InterPro" id="IPR036508">
    <property type="entry name" value="Chitin-bd_dom_sf"/>
</dbReference>
<gene>
    <name evidence="4" type="ORF">HXX76_004489</name>
</gene>
<keyword evidence="2" id="KW-0732">Signal</keyword>
<reference evidence="4" key="1">
    <citation type="journal article" date="2020" name="bioRxiv">
        <title>Comparative genomics of Chlamydomonas.</title>
        <authorList>
            <person name="Craig R.J."/>
            <person name="Hasan A.R."/>
            <person name="Ness R.W."/>
            <person name="Keightley P.D."/>
        </authorList>
    </citation>
    <scope>NUCLEOTIDE SEQUENCE</scope>
    <source>
        <strain evidence="4">SAG 7.73</strain>
    </source>
</reference>
<dbReference type="GO" id="GO:0008061">
    <property type="term" value="F:chitin binding"/>
    <property type="evidence" value="ECO:0007669"/>
    <property type="project" value="InterPro"/>
</dbReference>
<name>A0A835W820_CHLIN</name>
<feature type="region of interest" description="Disordered" evidence="1">
    <location>
        <begin position="1808"/>
        <end position="1846"/>
    </location>
</feature>
<dbReference type="Gene3D" id="3.20.20.80">
    <property type="entry name" value="Glycosidases"/>
    <property type="match status" value="1"/>
</dbReference>
<dbReference type="EMBL" id="JAEHOC010000008">
    <property type="protein sequence ID" value="KAG2439121.1"/>
    <property type="molecule type" value="Genomic_DNA"/>
</dbReference>
<feature type="signal peptide" evidence="2">
    <location>
        <begin position="1"/>
        <end position="29"/>
    </location>
</feature>
<dbReference type="InterPro" id="IPR002557">
    <property type="entry name" value="Chitin-bd_dom"/>
</dbReference>
<feature type="chain" id="PRO_5033016727" description="Chitin-binding type-2 domain-containing protein" evidence="2">
    <location>
        <begin position="30"/>
        <end position="1846"/>
    </location>
</feature>
<evidence type="ECO:0000256" key="2">
    <source>
        <dbReference type="SAM" id="SignalP"/>
    </source>
</evidence>
<evidence type="ECO:0000259" key="3">
    <source>
        <dbReference type="PROSITE" id="PS50940"/>
    </source>
</evidence>
<keyword evidence="5" id="KW-1185">Reference proteome</keyword>
<evidence type="ECO:0000256" key="1">
    <source>
        <dbReference type="SAM" id="MobiDB-lite"/>
    </source>
</evidence>
<evidence type="ECO:0000313" key="4">
    <source>
        <dbReference type="EMBL" id="KAG2439121.1"/>
    </source>
</evidence>
<accession>A0A835W820</accession>
<dbReference type="SUPFAM" id="SSF57625">
    <property type="entry name" value="Invertebrate chitin-binding proteins"/>
    <property type="match status" value="2"/>
</dbReference>
<dbReference type="Pfam" id="PF01607">
    <property type="entry name" value="CBM_14"/>
    <property type="match status" value="2"/>
</dbReference>
<dbReference type="GO" id="GO:0005576">
    <property type="term" value="C:extracellular region"/>
    <property type="evidence" value="ECO:0007669"/>
    <property type="project" value="InterPro"/>
</dbReference>
<evidence type="ECO:0000313" key="5">
    <source>
        <dbReference type="Proteomes" id="UP000650467"/>
    </source>
</evidence>
<dbReference type="PANTHER" id="PTHR34859:SF2">
    <property type="entry name" value="LYSM DOMAIN-CONTAINING PROTEIN"/>
    <property type="match status" value="1"/>
</dbReference>
<dbReference type="PROSITE" id="PS50940">
    <property type="entry name" value="CHIT_BIND_II"/>
    <property type="match status" value="1"/>
</dbReference>
<organism evidence="4 5">
    <name type="scientific">Chlamydomonas incerta</name>
    <dbReference type="NCBI Taxonomy" id="51695"/>
    <lineage>
        <taxon>Eukaryota</taxon>
        <taxon>Viridiplantae</taxon>
        <taxon>Chlorophyta</taxon>
        <taxon>core chlorophytes</taxon>
        <taxon>Chlorophyceae</taxon>
        <taxon>CS clade</taxon>
        <taxon>Chlamydomonadales</taxon>
        <taxon>Chlamydomonadaceae</taxon>
        <taxon>Chlamydomonas</taxon>
    </lineage>
</organism>
<feature type="compositionally biased region" description="Basic residues" evidence="1">
    <location>
        <begin position="1837"/>
        <end position="1846"/>
    </location>
</feature>
<proteinExistence type="predicted"/>